<reference evidence="3" key="3">
    <citation type="submission" date="2025-09" db="UniProtKB">
        <authorList>
            <consortium name="Ensembl"/>
        </authorList>
    </citation>
    <scope>IDENTIFICATION</scope>
</reference>
<dbReference type="InterPro" id="IPR002347">
    <property type="entry name" value="SDR_fam"/>
</dbReference>
<organism evidence="3 4">
    <name type="scientific">Amphiprion percula</name>
    <name type="common">Orange clownfish</name>
    <name type="synonym">Lutjanus percula</name>
    <dbReference type="NCBI Taxonomy" id="161767"/>
    <lineage>
        <taxon>Eukaryota</taxon>
        <taxon>Metazoa</taxon>
        <taxon>Chordata</taxon>
        <taxon>Craniata</taxon>
        <taxon>Vertebrata</taxon>
        <taxon>Euteleostomi</taxon>
        <taxon>Actinopterygii</taxon>
        <taxon>Neopterygii</taxon>
        <taxon>Teleostei</taxon>
        <taxon>Neoteleostei</taxon>
        <taxon>Acanthomorphata</taxon>
        <taxon>Ovalentaria</taxon>
        <taxon>Pomacentridae</taxon>
        <taxon>Amphiprion</taxon>
    </lineage>
</organism>
<dbReference type="SUPFAM" id="SSF51735">
    <property type="entry name" value="NAD(P)-binding Rossmann-fold domains"/>
    <property type="match status" value="1"/>
</dbReference>
<keyword evidence="4" id="KW-1185">Reference proteome</keyword>
<keyword evidence="2" id="KW-0560">Oxidoreductase</keyword>
<dbReference type="GO" id="GO:0016491">
    <property type="term" value="F:oxidoreductase activity"/>
    <property type="evidence" value="ECO:0007669"/>
    <property type="project" value="UniProtKB-KW"/>
</dbReference>
<evidence type="ECO:0008006" key="5">
    <source>
        <dbReference type="Google" id="ProtNLM"/>
    </source>
</evidence>
<reference evidence="3 4" key="1">
    <citation type="submission" date="2018-03" db="EMBL/GenBank/DDBJ databases">
        <title>Finding Nemo's genes: A chromosome-scale reference assembly of the genome of the orange clownfish Amphiprion percula.</title>
        <authorList>
            <person name="Lehmann R."/>
        </authorList>
    </citation>
    <scope>NUCLEOTIDE SEQUENCE</scope>
</reference>
<accession>A0A3P8SQX9</accession>
<dbReference type="PANTHER" id="PTHR43115:SF4">
    <property type="entry name" value="DEHYDROGENASE_REDUCTASE SDR FAMILY MEMBER 11"/>
    <property type="match status" value="1"/>
</dbReference>
<comment type="similarity">
    <text evidence="1">Belongs to the short-chain dehydrogenases/reductases (SDR) family.</text>
</comment>
<dbReference type="Gene3D" id="3.40.50.720">
    <property type="entry name" value="NAD(P)-binding Rossmann-like Domain"/>
    <property type="match status" value="1"/>
</dbReference>
<dbReference type="PANTHER" id="PTHR43115">
    <property type="entry name" value="DEHYDROGENASE/REDUCTASE SDR FAMILY MEMBER 11"/>
    <property type="match status" value="1"/>
</dbReference>
<dbReference type="AlphaFoldDB" id="A0A3P8SQX9"/>
<protein>
    <recommendedName>
        <fullName evidence="5">Dehydrogenase/reductase (SDR family) member 11b</fullName>
    </recommendedName>
</protein>
<evidence type="ECO:0000256" key="1">
    <source>
        <dbReference type="ARBA" id="ARBA00006484"/>
    </source>
</evidence>
<dbReference type="Pfam" id="PF00106">
    <property type="entry name" value="adh_short"/>
    <property type="match status" value="1"/>
</dbReference>
<dbReference type="Proteomes" id="UP000265080">
    <property type="component" value="Chromosome 9"/>
</dbReference>
<dbReference type="STRING" id="161767.ENSAPEP00000014609"/>
<reference evidence="3" key="2">
    <citation type="submission" date="2025-08" db="UniProtKB">
        <authorList>
            <consortium name="Ensembl"/>
        </authorList>
    </citation>
    <scope>IDENTIFICATION</scope>
</reference>
<dbReference type="OMA" id="TCIAVMD"/>
<sequence length="88" mass="9736">MTRLFTCIAVMDRWRGRVALVTGASVGIGAAVAKELVRCGMKVVGCARNVDKIQVWTEVKTSFLRISGEIRVRIFLSFGQNYNRGDAD</sequence>
<dbReference type="GeneTree" id="ENSGT00840000129887"/>
<dbReference type="InterPro" id="IPR036291">
    <property type="entry name" value="NAD(P)-bd_dom_sf"/>
</dbReference>
<evidence type="ECO:0000313" key="3">
    <source>
        <dbReference type="Ensembl" id="ENSAPEP00000014609.1"/>
    </source>
</evidence>
<dbReference type="Ensembl" id="ENSAPET00000014995.1">
    <property type="protein sequence ID" value="ENSAPEP00000014609.1"/>
    <property type="gene ID" value="ENSAPEG00000010409.1"/>
</dbReference>
<proteinExistence type="inferred from homology"/>
<evidence type="ECO:0000256" key="2">
    <source>
        <dbReference type="ARBA" id="ARBA00023002"/>
    </source>
</evidence>
<name>A0A3P8SQX9_AMPPE</name>
<evidence type="ECO:0000313" key="4">
    <source>
        <dbReference type="Proteomes" id="UP000265080"/>
    </source>
</evidence>